<dbReference type="STRING" id="330734.ABA45_04315"/>
<keyword evidence="1" id="KW-1133">Transmembrane helix</keyword>
<feature type="transmembrane region" description="Helical" evidence="1">
    <location>
        <begin position="48"/>
        <end position="65"/>
    </location>
</feature>
<feature type="transmembrane region" description="Helical" evidence="1">
    <location>
        <begin position="216"/>
        <end position="237"/>
    </location>
</feature>
<accession>A0A0H4I292</accession>
<proteinExistence type="predicted"/>
<protein>
    <recommendedName>
        <fullName evidence="4">DUF2232 domain-containing protein</fullName>
    </recommendedName>
</protein>
<reference evidence="2 3" key="1">
    <citation type="submission" date="2015-05" db="EMBL/GenBank/DDBJ databases">
        <title>Complete genome of Marinobacter psychrophilus strain 20041T isolated from sea-ice of the Canadian Basin.</title>
        <authorList>
            <person name="Song L."/>
            <person name="Ren L."/>
            <person name="Yu Y."/>
            <person name="Wang X."/>
        </authorList>
    </citation>
    <scope>NUCLEOTIDE SEQUENCE [LARGE SCALE GENOMIC DNA]</scope>
    <source>
        <strain evidence="2 3">20041</strain>
    </source>
</reference>
<evidence type="ECO:0000313" key="3">
    <source>
        <dbReference type="Proteomes" id="UP000036406"/>
    </source>
</evidence>
<evidence type="ECO:0000256" key="1">
    <source>
        <dbReference type="SAM" id="Phobius"/>
    </source>
</evidence>
<evidence type="ECO:0000313" key="2">
    <source>
        <dbReference type="EMBL" id="AKO51740.1"/>
    </source>
</evidence>
<keyword evidence="1" id="KW-0812">Transmembrane</keyword>
<sequence>MRALAQFVMRGPLQASVVAALTTAIPLLFWVGTAVVGLVILRLGIRQGLNVGLWALLPALGWSWFGQDPTALAVLLEVMLMTALLRVTSSWDKALCGGTFLAIVTGLVLPQFYPGLMDILVQTGVQFYEQYNAEVAQALGSNLESVIRQTMSASMAGTYLALAIGMTLLARGWQAALYNPGGLRTEFHELRLSPLFAVVFAVTMVAGPALGLNTVLLAWAAGTPLFLAGLALIHGVVARKKLNRQWLVMFYIALVLLGPSLMILLVVLAFVDSWLNIRGRINPPGPVV</sequence>
<name>A0A0H4I292_9GAMM</name>
<feature type="transmembrane region" description="Helical" evidence="1">
    <location>
        <begin position="94"/>
        <end position="113"/>
    </location>
</feature>
<dbReference type="AlphaFoldDB" id="A0A0H4I292"/>
<keyword evidence="3" id="KW-1185">Reference proteome</keyword>
<dbReference type="Proteomes" id="UP000036406">
    <property type="component" value="Chromosome"/>
</dbReference>
<feature type="transmembrane region" description="Helical" evidence="1">
    <location>
        <begin position="71"/>
        <end position="87"/>
    </location>
</feature>
<feature type="transmembrane region" description="Helical" evidence="1">
    <location>
        <begin position="190"/>
        <end position="210"/>
    </location>
</feature>
<dbReference type="EMBL" id="CP011494">
    <property type="protein sequence ID" value="AKO51740.1"/>
    <property type="molecule type" value="Genomic_DNA"/>
</dbReference>
<gene>
    <name evidence="2" type="ORF">ABA45_04315</name>
</gene>
<evidence type="ECO:0008006" key="4">
    <source>
        <dbReference type="Google" id="ProtNLM"/>
    </source>
</evidence>
<organism evidence="2 3">
    <name type="scientific">Marinobacter psychrophilus</name>
    <dbReference type="NCBI Taxonomy" id="330734"/>
    <lineage>
        <taxon>Bacteria</taxon>
        <taxon>Pseudomonadati</taxon>
        <taxon>Pseudomonadota</taxon>
        <taxon>Gammaproteobacteria</taxon>
        <taxon>Pseudomonadales</taxon>
        <taxon>Marinobacteraceae</taxon>
        <taxon>Marinobacter</taxon>
    </lineage>
</organism>
<dbReference type="KEGG" id="mpq:ABA45_04315"/>
<feature type="transmembrane region" description="Helical" evidence="1">
    <location>
        <begin position="249"/>
        <end position="271"/>
    </location>
</feature>
<dbReference type="RefSeq" id="WP_048384459.1">
    <property type="nucleotide sequence ID" value="NZ_CP011494.1"/>
</dbReference>
<keyword evidence="1" id="KW-0472">Membrane</keyword>
<dbReference type="PATRIC" id="fig|330734.3.peg.922"/>
<feature type="transmembrane region" description="Helical" evidence="1">
    <location>
        <begin position="17"/>
        <end position="41"/>
    </location>
</feature>
<feature type="transmembrane region" description="Helical" evidence="1">
    <location>
        <begin position="151"/>
        <end position="170"/>
    </location>
</feature>